<dbReference type="Proteomes" id="UP001652642">
    <property type="component" value="Chromosome 5"/>
</dbReference>
<protein>
    <recommendedName>
        <fullName evidence="7">CCHC-type domain-containing protein</fullName>
    </recommendedName>
</protein>
<evidence type="ECO:0000256" key="1">
    <source>
        <dbReference type="PROSITE-ProRule" id="PRU00047"/>
    </source>
</evidence>
<dbReference type="InterPro" id="IPR003309">
    <property type="entry name" value="SCAN_dom"/>
</dbReference>
<name>A0ABM5GF03_9SAUR</name>
<accession>A0ABM5GF03</accession>
<proteinExistence type="predicted"/>
<feature type="region of interest" description="Disordered" evidence="2">
    <location>
        <begin position="1"/>
        <end position="35"/>
    </location>
</feature>
<dbReference type="InterPro" id="IPR038269">
    <property type="entry name" value="SCAN_sf"/>
</dbReference>
<evidence type="ECO:0000259" key="3">
    <source>
        <dbReference type="PROSITE" id="PS50158"/>
    </source>
</evidence>
<evidence type="ECO:0000313" key="5">
    <source>
        <dbReference type="Proteomes" id="UP001652642"/>
    </source>
</evidence>
<dbReference type="SMART" id="SM00343">
    <property type="entry name" value="ZnF_C2HC"/>
    <property type="match status" value="1"/>
</dbReference>
<keyword evidence="1" id="KW-0863">Zinc-finger</keyword>
<dbReference type="Gene3D" id="1.10.4020.10">
    <property type="entry name" value="DNA breaking-rejoining enzymes"/>
    <property type="match status" value="1"/>
</dbReference>
<dbReference type="PANTHER" id="PTHR46888">
    <property type="entry name" value="ZINC KNUCKLE DOMAINCONTAINING PROTEIN-RELATED"/>
    <property type="match status" value="1"/>
</dbReference>
<evidence type="ECO:0000256" key="2">
    <source>
        <dbReference type="SAM" id="MobiDB-lite"/>
    </source>
</evidence>
<dbReference type="CDD" id="cd00303">
    <property type="entry name" value="retropepsin_like"/>
    <property type="match status" value="1"/>
</dbReference>
<dbReference type="SUPFAM" id="SSF47353">
    <property type="entry name" value="Retrovirus capsid dimerization domain-like"/>
    <property type="match status" value="1"/>
</dbReference>
<keyword evidence="1" id="KW-0479">Metal-binding</keyword>
<dbReference type="Gene3D" id="2.40.70.10">
    <property type="entry name" value="Acid Proteases"/>
    <property type="match status" value="1"/>
</dbReference>
<sequence length="848" mass="93890">MAGNGPSSQLPWWEEGNTPWTRVPEEAPGRGLGEAPLLRNGLCRSECPPPSDDRSREVWTGPLLGVPGMPSDVRAKRYHLLDDCLLLDPFDPKELSFVNNKLSNVGLNDEPPTLFPAYNTSAPPAREELPYTGAQRGAGAAEKAGNEEWRRLQETMDRQAKLIENLTEQQTLMARQLRTRGREEDSNPRVAASVRGSLVAGPAPIRMQKMSNTDDPEAYLHTFERVALAAGWPRDQWTLILIPCLTGLLQEVVDTLSTQEAAQYETVKNAILRTLNLTEETYRKRLRDLKWRPGSHPRTVAQRMRANALRWLKPGERSGEQVVDMIVLEQLVQSLGAGAKTWIQRNNPKTLEKAISLLEDYSLTEEATKEGNASWAEKTKPRGGDAPLSVSHSAARSGAEMSGPSKPKGKPFEPFGPKPVRPITVDQRIYAPGTGWREGKDGRPIYNPGTGVREGREGRPICFGCGVPGHVKRNCPGADCSWVGQGEKPVPTTTVSSERWEVDAWVNGDKKRALIDTGCAKTLVRDLQGEKKDEGLTVRCIHGDLKNYQTIWADVRVGKEERRMNVGVVPGLSREMLLGRDWVGTRDVSKIKEGLQGENAQAEDQSDFFQRTTREQVRTMQQDDASLREPLLAAQPEREETEMEERTAHLERGACEGGKRSAPSSMGTHTVEEAECAVGVLIDIEQTEVGPERSTEVCLVEEGGEELDLIVWEEIKGEENARAFRIGTDANIERSKSRGVQTEPMLGFETPVGVAAGFPNLATGGGLLPDPNFPRGPEKLYEPLEWLVTVHHRNYPGGRRVIRPGPEYQKKPLEGDWARHPCCGTVCAVRSAPLRQMTDREKFGPAPC</sequence>
<dbReference type="PROSITE" id="PS50804">
    <property type="entry name" value="SCAN_BOX"/>
    <property type="match status" value="1"/>
</dbReference>
<dbReference type="InterPro" id="IPR001878">
    <property type="entry name" value="Znf_CCHC"/>
</dbReference>
<evidence type="ECO:0000259" key="4">
    <source>
        <dbReference type="PROSITE" id="PS50804"/>
    </source>
</evidence>
<evidence type="ECO:0000313" key="6">
    <source>
        <dbReference type="RefSeq" id="XP_072856222.1"/>
    </source>
</evidence>
<evidence type="ECO:0008006" key="7">
    <source>
        <dbReference type="Google" id="ProtNLM"/>
    </source>
</evidence>
<organism evidence="5 6">
    <name type="scientific">Pogona vitticeps</name>
    <name type="common">central bearded dragon</name>
    <dbReference type="NCBI Taxonomy" id="103695"/>
    <lineage>
        <taxon>Eukaryota</taxon>
        <taxon>Metazoa</taxon>
        <taxon>Chordata</taxon>
        <taxon>Craniata</taxon>
        <taxon>Vertebrata</taxon>
        <taxon>Euteleostomi</taxon>
        <taxon>Lepidosauria</taxon>
        <taxon>Squamata</taxon>
        <taxon>Bifurcata</taxon>
        <taxon>Unidentata</taxon>
        <taxon>Episquamata</taxon>
        <taxon>Toxicofera</taxon>
        <taxon>Iguania</taxon>
        <taxon>Acrodonta</taxon>
        <taxon>Agamidae</taxon>
        <taxon>Amphibolurinae</taxon>
        <taxon>Pogona</taxon>
    </lineage>
</organism>
<reference evidence="6" key="1">
    <citation type="submission" date="2025-08" db="UniProtKB">
        <authorList>
            <consortium name="RefSeq"/>
        </authorList>
    </citation>
    <scope>IDENTIFICATION</scope>
</reference>
<feature type="domain" description="CCHC-type" evidence="3">
    <location>
        <begin position="462"/>
        <end position="476"/>
    </location>
</feature>
<dbReference type="InterPro" id="IPR021109">
    <property type="entry name" value="Peptidase_aspartic_dom_sf"/>
</dbReference>
<gene>
    <name evidence="6" type="primary">LOC140707316</name>
</gene>
<keyword evidence="5" id="KW-1185">Reference proteome</keyword>
<feature type="domain" description="SCAN box" evidence="4">
    <location>
        <begin position="283"/>
        <end position="360"/>
    </location>
</feature>
<dbReference type="Pfam" id="PF02023">
    <property type="entry name" value="SCAN"/>
    <property type="match status" value="1"/>
</dbReference>
<keyword evidence="1" id="KW-0862">Zinc</keyword>
<dbReference type="SMART" id="SM00431">
    <property type="entry name" value="SCAN"/>
    <property type="match status" value="1"/>
</dbReference>
<dbReference type="PROSITE" id="PS50158">
    <property type="entry name" value="ZF_CCHC"/>
    <property type="match status" value="1"/>
</dbReference>
<feature type="region of interest" description="Disordered" evidence="2">
    <location>
        <begin position="369"/>
        <end position="452"/>
    </location>
</feature>
<dbReference type="SUPFAM" id="SSF50630">
    <property type="entry name" value="Acid proteases"/>
    <property type="match status" value="1"/>
</dbReference>
<dbReference type="PANTHER" id="PTHR46888:SF15">
    <property type="entry name" value="ZINC FINGER AND SCAN DOMAIN-CONTAINING PROTEIN 12-LIKE"/>
    <property type="match status" value="1"/>
</dbReference>
<feature type="compositionally biased region" description="Polar residues" evidence="2">
    <location>
        <begin position="1"/>
        <end position="10"/>
    </location>
</feature>
<dbReference type="GeneID" id="140707316"/>
<dbReference type="RefSeq" id="XP_072856222.1">
    <property type="nucleotide sequence ID" value="XM_073000121.1"/>
</dbReference>